<evidence type="ECO:0000313" key="2">
    <source>
        <dbReference type="EMBL" id="OHA09184.1"/>
    </source>
</evidence>
<keyword evidence="1" id="KW-1133">Transmembrane helix</keyword>
<name>A0A1G2LCB1_9BACT</name>
<dbReference type="Proteomes" id="UP000176705">
    <property type="component" value="Unassembled WGS sequence"/>
</dbReference>
<keyword evidence="1" id="KW-0472">Membrane</keyword>
<evidence type="ECO:0000313" key="3">
    <source>
        <dbReference type="Proteomes" id="UP000176705"/>
    </source>
</evidence>
<dbReference type="EMBL" id="MHQS01000006">
    <property type="protein sequence ID" value="OHA09184.1"/>
    <property type="molecule type" value="Genomic_DNA"/>
</dbReference>
<accession>A0A1G2LCB1</accession>
<dbReference type="AlphaFoldDB" id="A0A1G2LCB1"/>
<reference evidence="2 3" key="1">
    <citation type="journal article" date="2016" name="Nat. Commun.">
        <title>Thousands of microbial genomes shed light on interconnected biogeochemical processes in an aquifer system.</title>
        <authorList>
            <person name="Anantharaman K."/>
            <person name="Brown C.T."/>
            <person name="Hug L.A."/>
            <person name="Sharon I."/>
            <person name="Castelle C.J."/>
            <person name="Probst A.J."/>
            <person name="Thomas B.C."/>
            <person name="Singh A."/>
            <person name="Wilkins M.J."/>
            <person name="Karaoz U."/>
            <person name="Brodie E.L."/>
            <person name="Williams K.H."/>
            <person name="Hubbard S.S."/>
            <person name="Banfield J.F."/>
        </authorList>
    </citation>
    <scope>NUCLEOTIDE SEQUENCE [LARGE SCALE GENOMIC DNA]</scope>
</reference>
<evidence type="ECO:0000256" key="1">
    <source>
        <dbReference type="SAM" id="Phobius"/>
    </source>
</evidence>
<comment type="caution">
    <text evidence="2">The sequence shown here is derived from an EMBL/GenBank/DDBJ whole genome shotgun (WGS) entry which is preliminary data.</text>
</comment>
<sequence length="287" mass="31535">MPDPHSESGTPKREPAIRTMRSDVAEFLERHRPSLVGLAARQAELERSPHALPRRRGMKFVIALMTLAVVAGGGYAGYRWLAGRFQPPPIPAPQPLPAPFIAYDAAIEFTVAKTDLGLAGIFRDAAAREDRPGIFRRLLVLTPDAAGGSPQPPNTAELMTALGASPPSGFLESADDAPQLFSYRQASGARFGIMFKARNAARLLQGLHDWEPTLTPDLAPLFPGETVRAGDNGFRDVTYRNIDYRFLAFDQDRDLGIGYLHFPARRLIVMATSEEALQKSIERLYGR</sequence>
<keyword evidence="1" id="KW-0812">Transmembrane</keyword>
<organism evidence="2 3">
    <name type="scientific">Candidatus Sungbacteria bacterium RIFCSPLOWO2_01_FULL_59_16</name>
    <dbReference type="NCBI Taxonomy" id="1802280"/>
    <lineage>
        <taxon>Bacteria</taxon>
        <taxon>Candidatus Sungiibacteriota</taxon>
    </lineage>
</organism>
<feature type="transmembrane region" description="Helical" evidence="1">
    <location>
        <begin position="60"/>
        <end position="81"/>
    </location>
</feature>
<dbReference type="STRING" id="1802280.A3B37_01420"/>
<proteinExistence type="predicted"/>
<gene>
    <name evidence="2" type="ORF">A3B37_01420</name>
</gene>
<protein>
    <recommendedName>
        <fullName evidence="4">DUF3352 domain-containing protein</fullName>
    </recommendedName>
</protein>
<evidence type="ECO:0008006" key="4">
    <source>
        <dbReference type="Google" id="ProtNLM"/>
    </source>
</evidence>